<organism evidence="3 4">
    <name type="scientific">Alternaria burnsii</name>
    <dbReference type="NCBI Taxonomy" id="1187904"/>
    <lineage>
        <taxon>Eukaryota</taxon>
        <taxon>Fungi</taxon>
        <taxon>Dikarya</taxon>
        <taxon>Ascomycota</taxon>
        <taxon>Pezizomycotina</taxon>
        <taxon>Dothideomycetes</taxon>
        <taxon>Pleosporomycetidae</taxon>
        <taxon>Pleosporales</taxon>
        <taxon>Pleosporineae</taxon>
        <taxon>Pleosporaceae</taxon>
        <taxon>Alternaria</taxon>
        <taxon>Alternaria sect. Alternaria</taxon>
    </lineage>
</organism>
<dbReference type="InterPro" id="IPR002925">
    <property type="entry name" value="Dienelactn_hydro"/>
</dbReference>
<evidence type="ECO:0000313" key="3">
    <source>
        <dbReference type="EMBL" id="KAF7671885.1"/>
    </source>
</evidence>
<gene>
    <name evidence="3" type="ORF">GT037_010108</name>
</gene>
<name>A0A8H7EBJ7_9PLEO</name>
<dbReference type="Proteomes" id="UP000596902">
    <property type="component" value="Unassembled WGS sequence"/>
</dbReference>
<keyword evidence="3" id="KW-0378">Hydrolase</keyword>
<keyword evidence="4" id="KW-1185">Reference proteome</keyword>
<feature type="domain" description="Dienelactone hydrolase" evidence="2">
    <location>
        <begin position="132"/>
        <end position="346"/>
    </location>
</feature>
<reference evidence="3" key="1">
    <citation type="submission" date="2020-01" db="EMBL/GenBank/DDBJ databases">
        <authorList>
            <person name="Feng Z.H.Z."/>
        </authorList>
    </citation>
    <scope>NUCLEOTIDE SEQUENCE</scope>
    <source>
        <strain evidence="3">CBS107.38</strain>
    </source>
</reference>
<dbReference type="PANTHER" id="PTHR17630:SF44">
    <property type="entry name" value="PROTEIN AIM2"/>
    <property type="match status" value="1"/>
</dbReference>
<sequence length="353" mass="40174">MCIMKTYETRGRGVVDPPPRRGNFTSHPPAGVMRLPRDWQRTSVESFSDNGRYVEYRFVVHYVKSANVSCSYPLDDPDPDPVQLSTSKSLYHFRNLDHCLNAMASHPMQRCCVVGVKHEGKPQGVIKQIDSIRTYFAYPEDKNPEQAIVLMTDVLGMDFPNTQLIADQFAQNGYLTLIPDVFNGHQVSFPIDPSFDLQEYVETTMPKPETVDPMYERVIEYLRNELRIKRLGGVGYCFGGKYVCRWLKEGGLDAGFIAHPSFVTSVEIRNIKGPLSIAAAETDDIFPASKRRETEDVLKEHTVPYQLFLYSDVEHGFATKGDLSHEKARFAKEQAFLQAVYWLGEYVKKRPGV</sequence>
<dbReference type="GeneID" id="62208333"/>
<dbReference type="SUPFAM" id="SSF53474">
    <property type="entry name" value="alpha/beta-Hydrolases"/>
    <property type="match status" value="1"/>
</dbReference>
<protein>
    <submittedName>
        <fullName evidence="3">Alpha beta-hydrolase</fullName>
    </submittedName>
</protein>
<dbReference type="EMBL" id="JAAABM010000019">
    <property type="protein sequence ID" value="KAF7671885.1"/>
    <property type="molecule type" value="Genomic_DNA"/>
</dbReference>
<accession>A0A8H7EBJ7</accession>
<evidence type="ECO:0000256" key="1">
    <source>
        <dbReference type="ARBA" id="ARBA00004685"/>
    </source>
</evidence>
<dbReference type="PANTHER" id="PTHR17630">
    <property type="entry name" value="DIENELACTONE HYDROLASE"/>
    <property type="match status" value="1"/>
</dbReference>
<dbReference type="RefSeq" id="XP_038782246.1">
    <property type="nucleotide sequence ID" value="XM_038935155.1"/>
</dbReference>
<comment type="caution">
    <text evidence="3">The sequence shown here is derived from an EMBL/GenBank/DDBJ whole genome shotgun (WGS) entry which is preliminary data.</text>
</comment>
<dbReference type="Pfam" id="PF01738">
    <property type="entry name" value="DLH"/>
    <property type="match status" value="1"/>
</dbReference>
<proteinExistence type="predicted"/>
<evidence type="ECO:0000313" key="4">
    <source>
        <dbReference type="Proteomes" id="UP000596902"/>
    </source>
</evidence>
<dbReference type="InterPro" id="IPR029058">
    <property type="entry name" value="AB_hydrolase_fold"/>
</dbReference>
<comment type="pathway">
    <text evidence="1">Mycotoxin biosynthesis.</text>
</comment>
<evidence type="ECO:0000259" key="2">
    <source>
        <dbReference type="Pfam" id="PF01738"/>
    </source>
</evidence>
<dbReference type="AlphaFoldDB" id="A0A8H7EBJ7"/>
<dbReference type="GO" id="GO:0016787">
    <property type="term" value="F:hydrolase activity"/>
    <property type="evidence" value="ECO:0007669"/>
    <property type="project" value="UniProtKB-KW"/>
</dbReference>
<reference evidence="3" key="2">
    <citation type="submission" date="2020-08" db="EMBL/GenBank/DDBJ databases">
        <title>Draft Genome Sequence of Cumin Blight Pathogen Alternaria burnsii.</title>
        <authorList>
            <person name="Feng Z."/>
        </authorList>
    </citation>
    <scope>NUCLEOTIDE SEQUENCE</scope>
    <source>
        <strain evidence="3">CBS107.38</strain>
    </source>
</reference>
<dbReference type="Gene3D" id="3.40.50.1820">
    <property type="entry name" value="alpha/beta hydrolase"/>
    <property type="match status" value="1"/>
</dbReference>